<reference evidence="3" key="3">
    <citation type="submission" date="2023-05" db="EMBL/GenBank/DDBJ databases">
        <authorList>
            <person name="Smith C.H."/>
        </authorList>
    </citation>
    <scope>NUCLEOTIDE SEQUENCE</scope>
    <source>
        <strain evidence="3">CHS0354</strain>
        <tissue evidence="3">Mantle</tissue>
    </source>
</reference>
<reference evidence="3" key="2">
    <citation type="journal article" date="2021" name="Genome Biol. Evol.">
        <title>Developing a high-quality reference genome for a parasitic bivalve with doubly uniparental inheritance (Bivalvia: Unionida).</title>
        <authorList>
            <person name="Smith C.H."/>
        </authorList>
    </citation>
    <scope>NUCLEOTIDE SEQUENCE</scope>
    <source>
        <strain evidence="3">CHS0354</strain>
        <tissue evidence="3">Mantle</tissue>
    </source>
</reference>
<evidence type="ECO:0000256" key="2">
    <source>
        <dbReference type="SAM" id="SignalP"/>
    </source>
</evidence>
<evidence type="ECO:0000313" key="3">
    <source>
        <dbReference type="EMBL" id="KAK3606816.1"/>
    </source>
</evidence>
<reference evidence="3" key="1">
    <citation type="journal article" date="2021" name="Genome Biol. Evol.">
        <title>A High-Quality Reference Genome for a Parasitic Bivalve with Doubly Uniparental Inheritance (Bivalvia: Unionida).</title>
        <authorList>
            <person name="Smith C.H."/>
        </authorList>
    </citation>
    <scope>NUCLEOTIDE SEQUENCE</scope>
    <source>
        <strain evidence="3">CHS0354</strain>
    </source>
</reference>
<gene>
    <name evidence="3" type="ORF">CHS0354_018410</name>
</gene>
<evidence type="ECO:0000313" key="4">
    <source>
        <dbReference type="Proteomes" id="UP001195483"/>
    </source>
</evidence>
<protein>
    <recommendedName>
        <fullName evidence="5">VCBS repeat-containing protein</fullName>
    </recommendedName>
</protein>
<keyword evidence="2" id="KW-0732">Signal</keyword>
<dbReference type="Proteomes" id="UP001195483">
    <property type="component" value="Unassembled WGS sequence"/>
</dbReference>
<feature type="signal peptide" evidence="2">
    <location>
        <begin position="1"/>
        <end position="18"/>
    </location>
</feature>
<dbReference type="SUPFAM" id="SSF69318">
    <property type="entry name" value="Integrin alpha N-terminal domain"/>
    <property type="match status" value="1"/>
</dbReference>
<feature type="region of interest" description="Disordered" evidence="1">
    <location>
        <begin position="19"/>
        <end position="41"/>
    </location>
</feature>
<keyword evidence="4" id="KW-1185">Reference proteome</keyword>
<dbReference type="AlphaFoldDB" id="A0AAE0TAK9"/>
<proteinExistence type="predicted"/>
<sequence>MPRMCAVATLAIIAPVSAQQQPARQPASVQTQGKPKDNGGEITGIISIWTAKRRCSSLPATANIKPALADTDADGDLDLYFGTEDGTVAYAENIGTAKEPDFEMRERYLHYLTPDEGVNPYRQTNLPHPLFTITTNDGDHDLFVADAKGQIYLYQNTGTPKTPCSCWYPRSFIKMDFSAEPVIAFTDINGDSLNDLVYGTQDGTLALHSQHRYVPKS</sequence>
<feature type="compositionally biased region" description="Low complexity" evidence="1">
    <location>
        <begin position="19"/>
        <end position="30"/>
    </location>
</feature>
<name>A0AAE0TAK9_9BIVA</name>
<evidence type="ECO:0008006" key="5">
    <source>
        <dbReference type="Google" id="ProtNLM"/>
    </source>
</evidence>
<organism evidence="3 4">
    <name type="scientific">Potamilus streckersoni</name>
    <dbReference type="NCBI Taxonomy" id="2493646"/>
    <lineage>
        <taxon>Eukaryota</taxon>
        <taxon>Metazoa</taxon>
        <taxon>Spiralia</taxon>
        <taxon>Lophotrochozoa</taxon>
        <taxon>Mollusca</taxon>
        <taxon>Bivalvia</taxon>
        <taxon>Autobranchia</taxon>
        <taxon>Heteroconchia</taxon>
        <taxon>Palaeoheterodonta</taxon>
        <taxon>Unionida</taxon>
        <taxon>Unionoidea</taxon>
        <taxon>Unionidae</taxon>
        <taxon>Ambleminae</taxon>
        <taxon>Lampsilini</taxon>
        <taxon>Potamilus</taxon>
    </lineage>
</organism>
<dbReference type="EMBL" id="JAEAOA010001141">
    <property type="protein sequence ID" value="KAK3606816.1"/>
    <property type="molecule type" value="Genomic_DNA"/>
</dbReference>
<accession>A0AAE0TAK9</accession>
<comment type="caution">
    <text evidence="3">The sequence shown here is derived from an EMBL/GenBank/DDBJ whole genome shotgun (WGS) entry which is preliminary data.</text>
</comment>
<feature type="chain" id="PRO_5041949545" description="VCBS repeat-containing protein" evidence="2">
    <location>
        <begin position="19"/>
        <end position="217"/>
    </location>
</feature>
<evidence type="ECO:0000256" key="1">
    <source>
        <dbReference type="SAM" id="MobiDB-lite"/>
    </source>
</evidence>
<dbReference type="InterPro" id="IPR028994">
    <property type="entry name" value="Integrin_alpha_N"/>
</dbReference>